<keyword evidence="4" id="KW-1185">Reference proteome</keyword>
<keyword evidence="1" id="KW-0802">TPR repeat</keyword>
<dbReference type="PANTHER" id="PTHR12558">
    <property type="entry name" value="CELL DIVISION CYCLE 16,23,27"/>
    <property type="match status" value="1"/>
</dbReference>
<dbReference type="Pfam" id="PF14559">
    <property type="entry name" value="TPR_19"/>
    <property type="match status" value="1"/>
</dbReference>
<evidence type="ECO:0000313" key="3">
    <source>
        <dbReference type="EMBL" id="MFD2532010.1"/>
    </source>
</evidence>
<dbReference type="Proteomes" id="UP001597460">
    <property type="component" value="Unassembled WGS sequence"/>
</dbReference>
<name>A0ABW5JI27_9BACT</name>
<dbReference type="RefSeq" id="WP_390300056.1">
    <property type="nucleotide sequence ID" value="NZ_JBHULI010000022.1"/>
</dbReference>
<reference evidence="4" key="1">
    <citation type="journal article" date="2019" name="Int. J. Syst. Evol. Microbiol.">
        <title>The Global Catalogue of Microorganisms (GCM) 10K type strain sequencing project: providing services to taxonomists for standard genome sequencing and annotation.</title>
        <authorList>
            <consortium name="The Broad Institute Genomics Platform"/>
            <consortium name="The Broad Institute Genome Sequencing Center for Infectious Disease"/>
            <person name="Wu L."/>
            <person name="Ma J."/>
        </authorList>
    </citation>
    <scope>NUCLEOTIDE SEQUENCE [LARGE SCALE GENOMIC DNA]</scope>
    <source>
        <strain evidence="4">KCTC 52042</strain>
    </source>
</reference>
<keyword evidence="2" id="KW-0175">Coiled coil</keyword>
<proteinExistence type="predicted"/>
<accession>A0ABW5JI27</accession>
<dbReference type="PROSITE" id="PS50005">
    <property type="entry name" value="TPR"/>
    <property type="match status" value="1"/>
</dbReference>
<dbReference type="PROSITE" id="PS51257">
    <property type="entry name" value="PROKAR_LIPOPROTEIN"/>
    <property type="match status" value="1"/>
</dbReference>
<gene>
    <name evidence="3" type="ORF">ACFSVN_06105</name>
</gene>
<dbReference type="InterPro" id="IPR011990">
    <property type="entry name" value="TPR-like_helical_dom_sf"/>
</dbReference>
<feature type="coiled-coil region" evidence="2">
    <location>
        <begin position="301"/>
        <end position="335"/>
    </location>
</feature>
<dbReference type="SUPFAM" id="SSF48452">
    <property type="entry name" value="TPR-like"/>
    <property type="match status" value="2"/>
</dbReference>
<protein>
    <submittedName>
        <fullName evidence="3">Tetratricopeptide repeat protein</fullName>
    </submittedName>
</protein>
<evidence type="ECO:0000256" key="1">
    <source>
        <dbReference type="PROSITE-ProRule" id="PRU00339"/>
    </source>
</evidence>
<organism evidence="3 4">
    <name type="scientific">Gracilimonas halophila</name>
    <dbReference type="NCBI Taxonomy" id="1834464"/>
    <lineage>
        <taxon>Bacteria</taxon>
        <taxon>Pseudomonadati</taxon>
        <taxon>Balneolota</taxon>
        <taxon>Balneolia</taxon>
        <taxon>Balneolales</taxon>
        <taxon>Balneolaceae</taxon>
        <taxon>Gracilimonas</taxon>
    </lineage>
</organism>
<feature type="repeat" description="TPR" evidence="1">
    <location>
        <begin position="197"/>
        <end position="230"/>
    </location>
</feature>
<dbReference type="InterPro" id="IPR019734">
    <property type="entry name" value="TPR_rpt"/>
</dbReference>
<evidence type="ECO:0000256" key="2">
    <source>
        <dbReference type="SAM" id="Coils"/>
    </source>
</evidence>
<evidence type="ECO:0000313" key="4">
    <source>
        <dbReference type="Proteomes" id="UP001597460"/>
    </source>
</evidence>
<dbReference type="EMBL" id="JBHULI010000022">
    <property type="protein sequence ID" value="MFD2532010.1"/>
    <property type="molecule type" value="Genomic_DNA"/>
</dbReference>
<sequence>MKKLLRNLIPVFLFFGILTGCETTDPVIDEAQLNIYAQNFDSAYASLDRYIAQNPESGVGHYYMALAYSQEGRTVQPVSDRKPVYRNFRESILTSRELFANAEEKPAEAGQVNDLVLNTWGYEHNASLDYATNDSVMASVDEPLKIAVAHLENAIIINPDSTLSYDVLSQIHFMDNNFEQAAEVLTQSMELKDPAPAEDYDRAGYYYSQAQDTENAIEILKEGLEIYPDTISLVQKLADGYMISGNTEMAISTLNDLVDRDPQNPQYHLVLGTALLSETEEMTVAVSDLYDDIYDLRDDLRNASGSEASEIESQIEELESQIQANIEEIDELNSLAESELKTTIELRPNDENAYNALGVLYQNKGAILFSQRNYSDDMDEVNRLDQQAKELYRMAMENYEKTVELNPENRNAWQSLANVYITLDMQDKYEEAIEKAGM</sequence>
<comment type="caution">
    <text evidence="3">The sequence shown here is derived from an EMBL/GenBank/DDBJ whole genome shotgun (WGS) entry which is preliminary data.</text>
</comment>
<dbReference type="Gene3D" id="1.25.40.10">
    <property type="entry name" value="Tetratricopeptide repeat domain"/>
    <property type="match status" value="3"/>
</dbReference>
<dbReference type="PANTHER" id="PTHR12558:SF13">
    <property type="entry name" value="CELL DIVISION CYCLE PROTEIN 27 HOMOLOG"/>
    <property type="match status" value="1"/>
</dbReference>